<dbReference type="EC" id="2.7.7.81" evidence="1"/>
<name>A0A9Q2WJP2_9BURK</name>
<dbReference type="CDD" id="cd02513">
    <property type="entry name" value="CMP-NeuAc_Synthase"/>
    <property type="match status" value="1"/>
</dbReference>
<gene>
    <name evidence="1" type="primary">pseF</name>
    <name evidence="1" type="ORF">G6731_08505</name>
</gene>
<dbReference type="AlphaFoldDB" id="A0A9Q2WJP2"/>
<reference evidence="1" key="1">
    <citation type="journal article" date="2021" name="Genome Biol. Evol.">
        <title>Continental-Scale Gene Flow Prevents Allopatric Divergence of Pelagic Freshwater Bacteria.</title>
        <authorList>
            <person name="Hoetzinger M."/>
            <person name="Pitt A."/>
            <person name="Huemer A."/>
            <person name="Hahn M.W."/>
        </authorList>
    </citation>
    <scope>NUCLEOTIDE SEQUENCE</scope>
    <source>
        <strain evidence="1">SM1-W8</strain>
    </source>
</reference>
<dbReference type="InterPro" id="IPR050793">
    <property type="entry name" value="CMP-NeuNAc_synthase"/>
</dbReference>
<dbReference type="Pfam" id="PF02348">
    <property type="entry name" value="CTP_transf_3"/>
    <property type="match status" value="1"/>
</dbReference>
<dbReference type="InterPro" id="IPR003329">
    <property type="entry name" value="Cytidylyl_trans"/>
</dbReference>
<organism evidence="1 2">
    <name type="scientific">Polynucleobacter paneuropaeus</name>
    <dbReference type="NCBI Taxonomy" id="2527775"/>
    <lineage>
        <taxon>Bacteria</taxon>
        <taxon>Pseudomonadati</taxon>
        <taxon>Pseudomonadota</taxon>
        <taxon>Betaproteobacteria</taxon>
        <taxon>Burkholderiales</taxon>
        <taxon>Burkholderiaceae</taxon>
        <taxon>Polynucleobacter</taxon>
    </lineage>
</organism>
<dbReference type="EMBL" id="JAANEY010000001">
    <property type="protein sequence ID" value="MBT8551992.1"/>
    <property type="molecule type" value="Genomic_DNA"/>
</dbReference>
<sequence>MNLAVIPARGGSKRIPLKNIKDFCGKPIIAWTIEAAVKSNCFDRIIVSTDSNAIANIAISYGAEVPFERPADLSDDHATTAPVIAHAIKWFSIQGEVFENACCLYPTAPFIEPQDLISTLRLLQSSKVDFVFPMTKYSYPIQRALCISEELKVKMFNPESYNSRSQDMEETYHDAGQFYWGRAEAWLSERPIFTCGAPPFILPNFRVQDIDTAEDWFVAEVKFLAMRRMNKEK</sequence>
<proteinExistence type="predicted"/>
<dbReference type="PANTHER" id="PTHR21485">
    <property type="entry name" value="HAD SUPERFAMILY MEMBERS CMAS AND KDSC"/>
    <property type="match status" value="1"/>
</dbReference>
<evidence type="ECO:0000313" key="1">
    <source>
        <dbReference type="EMBL" id="MBT8551992.1"/>
    </source>
</evidence>
<protein>
    <submittedName>
        <fullName evidence="1">Pseudaminic acid cytidylyltransferase</fullName>
        <ecNumber evidence="1">2.7.7.81</ecNumber>
    </submittedName>
</protein>
<dbReference type="GO" id="GO:0008781">
    <property type="term" value="F:N-acylneuraminate cytidylyltransferase activity"/>
    <property type="evidence" value="ECO:0007669"/>
    <property type="project" value="TreeGrafter"/>
</dbReference>
<dbReference type="PANTHER" id="PTHR21485:SF6">
    <property type="entry name" value="N-ACYLNEURAMINATE CYTIDYLYLTRANSFERASE-RELATED"/>
    <property type="match status" value="1"/>
</dbReference>
<dbReference type="Gene3D" id="3.90.550.10">
    <property type="entry name" value="Spore Coat Polysaccharide Biosynthesis Protein SpsA, Chain A"/>
    <property type="match status" value="1"/>
</dbReference>
<dbReference type="InterPro" id="IPR020039">
    <property type="entry name" value="PseF"/>
</dbReference>
<keyword evidence="1" id="KW-0808">Transferase</keyword>
<dbReference type="SUPFAM" id="SSF53448">
    <property type="entry name" value="Nucleotide-diphospho-sugar transferases"/>
    <property type="match status" value="1"/>
</dbReference>
<comment type="caution">
    <text evidence="1">The sequence shown here is derived from an EMBL/GenBank/DDBJ whole genome shotgun (WGS) entry which is preliminary data.</text>
</comment>
<dbReference type="InterPro" id="IPR029044">
    <property type="entry name" value="Nucleotide-diphossugar_trans"/>
</dbReference>
<evidence type="ECO:0000313" key="2">
    <source>
        <dbReference type="Proteomes" id="UP000783102"/>
    </source>
</evidence>
<accession>A0A9Q2WJP2</accession>
<keyword evidence="1" id="KW-0548">Nucleotidyltransferase</keyword>
<dbReference type="NCBIfam" id="TIGR03584">
    <property type="entry name" value="PseF"/>
    <property type="match status" value="1"/>
</dbReference>
<dbReference type="Proteomes" id="UP000783102">
    <property type="component" value="Unassembled WGS sequence"/>
</dbReference>